<reference evidence="1" key="1">
    <citation type="submission" date="2021-06" db="EMBL/GenBank/DDBJ databases">
        <authorList>
            <person name="Kallberg Y."/>
            <person name="Tangrot J."/>
            <person name="Rosling A."/>
        </authorList>
    </citation>
    <scope>NUCLEOTIDE SEQUENCE</scope>
    <source>
        <strain evidence="1">FL966</strain>
    </source>
</reference>
<dbReference type="EMBL" id="CAJVQA010001498">
    <property type="protein sequence ID" value="CAG8516513.1"/>
    <property type="molecule type" value="Genomic_DNA"/>
</dbReference>
<protein>
    <submittedName>
        <fullName evidence="1">22635_t:CDS:1</fullName>
    </submittedName>
</protein>
<proteinExistence type="predicted"/>
<evidence type="ECO:0000313" key="2">
    <source>
        <dbReference type="Proteomes" id="UP000789759"/>
    </source>
</evidence>
<name>A0A9N9F8S2_9GLOM</name>
<organism evidence="1 2">
    <name type="scientific">Cetraspora pellucida</name>
    <dbReference type="NCBI Taxonomy" id="1433469"/>
    <lineage>
        <taxon>Eukaryota</taxon>
        <taxon>Fungi</taxon>
        <taxon>Fungi incertae sedis</taxon>
        <taxon>Mucoromycota</taxon>
        <taxon>Glomeromycotina</taxon>
        <taxon>Glomeromycetes</taxon>
        <taxon>Diversisporales</taxon>
        <taxon>Gigasporaceae</taxon>
        <taxon>Cetraspora</taxon>
    </lineage>
</organism>
<feature type="non-terminal residue" evidence="1">
    <location>
        <position position="111"/>
    </location>
</feature>
<accession>A0A9N9F8S2</accession>
<keyword evidence="2" id="KW-1185">Reference proteome</keyword>
<sequence>MVCYTPIISISHFSKSSFDSLESNHCNKNVACNSAKGKEICNSADGKDICNDAEDEVTCNSTNSKDACNDNNDKDSCNNSKGLSSEVVRSYNSISKKLAIFITMRAARTAK</sequence>
<gene>
    <name evidence="1" type="ORF">CPELLU_LOCUS3175</name>
</gene>
<dbReference type="AlphaFoldDB" id="A0A9N9F8S2"/>
<dbReference type="OrthoDB" id="2467233at2759"/>
<comment type="caution">
    <text evidence="1">The sequence shown here is derived from an EMBL/GenBank/DDBJ whole genome shotgun (WGS) entry which is preliminary data.</text>
</comment>
<evidence type="ECO:0000313" key="1">
    <source>
        <dbReference type="EMBL" id="CAG8516513.1"/>
    </source>
</evidence>
<dbReference type="Proteomes" id="UP000789759">
    <property type="component" value="Unassembled WGS sequence"/>
</dbReference>